<dbReference type="EMBL" id="UOEK01000092">
    <property type="protein sequence ID" value="VAV96169.1"/>
    <property type="molecule type" value="Genomic_DNA"/>
</dbReference>
<evidence type="ECO:0000313" key="1">
    <source>
        <dbReference type="EMBL" id="VAV96169.1"/>
    </source>
</evidence>
<reference evidence="1" key="1">
    <citation type="submission" date="2018-06" db="EMBL/GenBank/DDBJ databases">
        <authorList>
            <person name="Zhirakovskaya E."/>
        </authorList>
    </citation>
    <scope>NUCLEOTIDE SEQUENCE</scope>
</reference>
<protein>
    <submittedName>
        <fullName evidence="1">Uncharacterized protein</fullName>
    </submittedName>
</protein>
<proteinExistence type="predicted"/>
<gene>
    <name evidence="1" type="ORF">MNBD_ACTINO02-3219</name>
</gene>
<name>A0A3B0RW10_9ZZZZ</name>
<accession>A0A3B0RW10</accession>
<sequence>MRTAAQYPIRWYGYGMHAPTRRMIAGTARLKSTMFSNDWRLASAGQVLATMRRHPRQFVTEVATIDGDRWLLEPDGEGIVNLVSSDNPRVASITRRSLFGRRWDLESPSFAYQLISHPRPRRWHIAVGGTPVAEINGSLVSYNTVSIESNLGVPLAVAVMAWNVIARPWEVAARPRGIRAVPEPQVQEKP</sequence>
<organism evidence="1">
    <name type="scientific">hydrothermal vent metagenome</name>
    <dbReference type="NCBI Taxonomy" id="652676"/>
    <lineage>
        <taxon>unclassified sequences</taxon>
        <taxon>metagenomes</taxon>
        <taxon>ecological metagenomes</taxon>
    </lineage>
</organism>
<dbReference type="AlphaFoldDB" id="A0A3B0RW10"/>